<evidence type="ECO:0000313" key="3">
    <source>
        <dbReference type="EMBL" id="NHK27071.1"/>
    </source>
</evidence>
<keyword evidence="1" id="KW-0238">DNA-binding</keyword>
<feature type="domain" description="HTH cro/C1-type" evidence="2">
    <location>
        <begin position="19"/>
        <end position="73"/>
    </location>
</feature>
<keyword evidence="4" id="KW-1185">Reference proteome</keyword>
<sequence length="78" mass="8419">MPSPYWSAAEVSERLISRLKEIRSEAGLTQAQLADMVSVSRKTINTVENGVFVPSTILSLKLAAALGTSVEALFQLPE</sequence>
<organism evidence="3 4">
    <name type="scientific">Aquisalinus luteolus</name>
    <dbReference type="NCBI Taxonomy" id="1566827"/>
    <lineage>
        <taxon>Bacteria</taxon>
        <taxon>Pseudomonadati</taxon>
        <taxon>Pseudomonadota</taxon>
        <taxon>Alphaproteobacteria</taxon>
        <taxon>Parvularculales</taxon>
        <taxon>Parvularculaceae</taxon>
        <taxon>Aquisalinus</taxon>
    </lineage>
</organism>
<evidence type="ECO:0000259" key="2">
    <source>
        <dbReference type="PROSITE" id="PS50943"/>
    </source>
</evidence>
<dbReference type="SMART" id="SM00530">
    <property type="entry name" value="HTH_XRE"/>
    <property type="match status" value="1"/>
</dbReference>
<dbReference type="Proteomes" id="UP000818603">
    <property type="component" value="Unassembled WGS sequence"/>
</dbReference>
<dbReference type="Pfam" id="PF01381">
    <property type="entry name" value="HTH_3"/>
    <property type="match status" value="1"/>
</dbReference>
<dbReference type="EMBL" id="VCJR02000001">
    <property type="protein sequence ID" value="NHK27071.1"/>
    <property type="molecule type" value="Genomic_DNA"/>
</dbReference>
<dbReference type="PANTHER" id="PTHR46558:SF11">
    <property type="entry name" value="HTH-TYPE TRANSCRIPTIONAL REGULATOR XRE"/>
    <property type="match status" value="1"/>
</dbReference>
<evidence type="ECO:0000313" key="4">
    <source>
        <dbReference type="Proteomes" id="UP000818603"/>
    </source>
</evidence>
<gene>
    <name evidence="3" type="ORF">FF098_004025</name>
</gene>
<evidence type="ECO:0000256" key="1">
    <source>
        <dbReference type="ARBA" id="ARBA00023125"/>
    </source>
</evidence>
<dbReference type="SUPFAM" id="SSF47413">
    <property type="entry name" value="lambda repressor-like DNA-binding domains"/>
    <property type="match status" value="1"/>
</dbReference>
<proteinExistence type="predicted"/>
<comment type="caution">
    <text evidence="3">The sequence shown here is derived from an EMBL/GenBank/DDBJ whole genome shotgun (WGS) entry which is preliminary data.</text>
</comment>
<dbReference type="Gene3D" id="1.10.260.40">
    <property type="entry name" value="lambda repressor-like DNA-binding domains"/>
    <property type="match status" value="1"/>
</dbReference>
<accession>A0ABX0HL16</accession>
<dbReference type="RefSeq" id="WP_155137718.1">
    <property type="nucleotide sequence ID" value="NZ_BMGZ01000001.1"/>
</dbReference>
<dbReference type="InterPro" id="IPR001387">
    <property type="entry name" value="Cro/C1-type_HTH"/>
</dbReference>
<protein>
    <submittedName>
        <fullName evidence="3">Helix-turn-helix transcriptional regulator</fullName>
    </submittedName>
</protein>
<reference evidence="3 4" key="1">
    <citation type="submission" date="2020-02" db="EMBL/GenBank/DDBJ databases">
        <title>Genome sequence of Parvularcula flava strain NH6-79.</title>
        <authorList>
            <person name="Abdul Karim M.H."/>
            <person name="Lam M.Q."/>
            <person name="Chen S.J."/>
            <person name="Yahya A."/>
            <person name="Shahir S."/>
            <person name="Shamsir M.S."/>
            <person name="Chong C.S."/>
        </authorList>
    </citation>
    <scope>NUCLEOTIDE SEQUENCE [LARGE SCALE GENOMIC DNA]</scope>
    <source>
        <strain evidence="3 4">NH6-79</strain>
    </source>
</reference>
<name>A0ABX0HL16_9PROT</name>
<dbReference type="InterPro" id="IPR010982">
    <property type="entry name" value="Lambda_DNA-bd_dom_sf"/>
</dbReference>
<dbReference type="PROSITE" id="PS50943">
    <property type="entry name" value="HTH_CROC1"/>
    <property type="match status" value="1"/>
</dbReference>
<dbReference type="PANTHER" id="PTHR46558">
    <property type="entry name" value="TRACRIPTIONAL REGULATORY PROTEIN-RELATED-RELATED"/>
    <property type="match status" value="1"/>
</dbReference>
<dbReference type="CDD" id="cd00093">
    <property type="entry name" value="HTH_XRE"/>
    <property type="match status" value="1"/>
</dbReference>